<dbReference type="NCBIfam" id="TIGR00229">
    <property type="entry name" value="sensory_box"/>
    <property type="match status" value="2"/>
</dbReference>
<evidence type="ECO:0000313" key="5">
    <source>
        <dbReference type="Proteomes" id="UP001161423"/>
    </source>
</evidence>
<dbReference type="InterPro" id="IPR035965">
    <property type="entry name" value="PAS-like_dom_sf"/>
</dbReference>
<reference evidence="4" key="2">
    <citation type="submission" date="2023-01" db="EMBL/GenBank/DDBJ databases">
        <title>Draft genome sequence of Methylophaga thalassica strain NBRC 102424.</title>
        <authorList>
            <person name="Sun Q."/>
            <person name="Mori K."/>
        </authorList>
    </citation>
    <scope>NUCLEOTIDE SEQUENCE</scope>
    <source>
        <strain evidence="4">NBRC 102424</strain>
    </source>
</reference>
<dbReference type="InterPro" id="IPR043128">
    <property type="entry name" value="Rev_trsase/Diguanyl_cyclase"/>
</dbReference>
<evidence type="ECO:0008006" key="6">
    <source>
        <dbReference type="Google" id="ProtNLM"/>
    </source>
</evidence>
<name>A0ABQ5TUC7_9GAMM</name>
<dbReference type="InterPro" id="IPR001610">
    <property type="entry name" value="PAC"/>
</dbReference>
<dbReference type="SMART" id="SM00091">
    <property type="entry name" value="PAS"/>
    <property type="match status" value="2"/>
</dbReference>
<dbReference type="Proteomes" id="UP001161423">
    <property type="component" value="Unassembled WGS sequence"/>
</dbReference>
<dbReference type="CDD" id="cd01949">
    <property type="entry name" value="GGDEF"/>
    <property type="match status" value="1"/>
</dbReference>
<protein>
    <recommendedName>
        <fullName evidence="6">PAS domain S-box-containing protein/diguanylate cyclase (GGDEF)-like protein</fullName>
    </recommendedName>
</protein>
<dbReference type="Pfam" id="PF00990">
    <property type="entry name" value="GGDEF"/>
    <property type="match status" value="1"/>
</dbReference>
<feature type="domain" description="PAC" evidence="2">
    <location>
        <begin position="85"/>
        <end position="139"/>
    </location>
</feature>
<evidence type="ECO:0000259" key="2">
    <source>
        <dbReference type="PROSITE" id="PS50113"/>
    </source>
</evidence>
<dbReference type="PANTHER" id="PTHR44757">
    <property type="entry name" value="DIGUANYLATE CYCLASE DGCP"/>
    <property type="match status" value="1"/>
</dbReference>
<dbReference type="InterPro" id="IPR000160">
    <property type="entry name" value="GGDEF_dom"/>
</dbReference>
<dbReference type="InterPro" id="IPR000014">
    <property type="entry name" value="PAS"/>
</dbReference>
<dbReference type="NCBIfam" id="TIGR00254">
    <property type="entry name" value="GGDEF"/>
    <property type="match status" value="1"/>
</dbReference>
<dbReference type="CDD" id="cd00130">
    <property type="entry name" value="PAS"/>
    <property type="match status" value="2"/>
</dbReference>
<sequence>MNQKRQDHSISLFKENIYQSIIDSSFDAIICKTLDGIVLSWNPAAERIFGYTADEMIGESMLKIFPENKLREEAEILEKLRRGEVVEHFQTVRKHKTGRLIDISVTISPVFDAHGTIVAASKIARDITEQVEAVRLSHEYRAIVESSEDAIYSVSLDGTITSWNNGAEHIFGFSASDILGKSISLLFDDDDQQADHILRKIKHHESLEHYKTTRKNRDGSVINVSETVSPLQDQTGTVIGGSIIARNITHDIQAQQLIWKQANYDNLTGLANRDLFLKSLCHEMEMVKESISRDNLVLLFLDLDNFKDFNDNYGHDFGDEVLRHAADVLTKTCRNADLIARYAGDEFIILLSGEFPQKDLKRFMDRLISKLNVPYPINGVDCRLSVSIGIVQYPNDADEISDLLKKADQAMYAAKAAGRNQYQFYVDDRSTTMSLD</sequence>
<dbReference type="SUPFAM" id="SSF55073">
    <property type="entry name" value="Nucleotide cyclase"/>
    <property type="match status" value="1"/>
</dbReference>
<dbReference type="SMART" id="SM00086">
    <property type="entry name" value="PAC"/>
    <property type="match status" value="2"/>
</dbReference>
<dbReference type="SUPFAM" id="SSF55785">
    <property type="entry name" value="PYP-like sensor domain (PAS domain)"/>
    <property type="match status" value="2"/>
</dbReference>
<dbReference type="Gene3D" id="3.30.70.270">
    <property type="match status" value="1"/>
</dbReference>
<proteinExistence type="predicted"/>
<evidence type="ECO:0000313" key="4">
    <source>
        <dbReference type="EMBL" id="GLP98997.1"/>
    </source>
</evidence>
<comment type="caution">
    <text evidence="4">The sequence shown here is derived from an EMBL/GenBank/DDBJ whole genome shotgun (WGS) entry which is preliminary data.</text>
</comment>
<dbReference type="PROSITE" id="PS50113">
    <property type="entry name" value="PAC"/>
    <property type="match status" value="2"/>
</dbReference>
<evidence type="ECO:0000259" key="3">
    <source>
        <dbReference type="PROSITE" id="PS50887"/>
    </source>
</evidence>
<dbReference type="Pfam" id="PF00989">
    <property type="entry name" value="PAS"/>
    <property type="match status" value="1"/>
</dbReference>
<organism evidence="4 5">
    <name type="scientific">Methylophaga thalassica</name>
    <dbReference type="NCBI Taxonomy" id="40223"/>
    <lineage>
        <taxon>Bacteria</taxon>
        <taxon>Pseudomonadati</taxon>
        <taxon>Pseudomonadota</taxon>
        <taxon>Gammaproteobacteria</taxon>
        <taxon>Thiotrichales</taxon>
        <taxon>Piscirickettsiaceae</taxon>
        <taxon>Methylophaga</taxon>
    </lineage>
</organism>
<dbReference type="EMBL" id="BSND01000003">
    <property type="protein sequence ID" value="GLP98997.1"/>
    <property type="molecule type" value="Genomic_DNA"/>
</dbReference>
<dbReference type="SMART" id="SM00267">
    <property type="entry name" value="GGDEF"/>
    <property type="match status" value="1"/>
</dbReference>
<feature type="domain" description="GGDEF" evidence="3">
    <location>
        <begin position="294"/>
        <end position="427"/>
    </location>
</feature>
<dbReference type="InterPro" id="IPR000700">
    <property type="entry name" value="PAS-assoc_C"/>
</dbReference>
<dbReference type="Pfam" id="PF13426">
    <property type="entry name" value="PAS_9"/>
    <property type="match status" value="1"/>
</dbReference>
<feature type="domain" description="PAS" evidence="1">
    <location>
        <begin position="136"/>
        <end position="205"/>
    </location>
</feature>
<dbReference type="PROSITE" id="PS50112">
    <property type="entry name" value="PAS"/>
    <property type="match status" value="2"/>
</dbReference>
<evidence type="ECO:0000259" key="1">
    <source>
        <dbReference type="PROSITE" id="PS50112"/>
    </source>
</evidence>
<dbReference type="RefSeq" id="WP_284722536.1">
    <property type="nucleotide sequence ID" value="NZ_BSND01000003.1"/>
</dbReference>
<dbReference type="InterPro" id="IPR052155">
    <property type="entry name" value="Biofilm_reg_signaling"/>
</dbReference>
<reference evidence="4" key="1">
    <citation type="journal article" date="2014" name="Int. J. Syst. Evol. Microbiol.">
        <title>Complete genome of a new Firmicutes species belonging to the dominant human colonic microbiota ('Ruminococcus bicirculans') reveals two chromosomes and a selective capacity to utilize plant glucans.</title>
        <authorList>
            <consortium name="NISC Comparative Sequencing Program"/>
            <person name="Wegmann U."/>
            <person name="Louis P."/>
            <person name="Goesmann A."/>
            <person name="Henrissat B."/>
            <person name="Duncan S.H."/>
            <person name="Flint H.J."/>
        </authorList>
    </citation>
    <scope>NUCLEOTIDE SEQUENCE</scope>
    <source>
        <strain evidence="4">NBRC 102424</strain>
    </source>
</reference>
<accession>A0ABQ5TUC7</accession>
<feature type="domain" description="PAC" evidence="2">
    <location>
        <begin position="208"/>
        <end position="260"/>
    </location>
</feature>
<dbReference type="Gene3D" id="3.30.450.20">
    <property type="entry name" value="PAS domain"/>
    <property type="match status" value="2"/>
</dbReference>
<dbReference type="PANTHER" id="PTHR44757:SF2">
    <property type="entry name" value="BIOFILM ARCHITECTURE MAINTENANCE PROTEIN MBAA"/>
    <property type="match status" value="1"/>
</dbReference>
<keyword evidence="5" id="KW-1185">Reference proteome</keyword>
<dbReference type="PROSITE" id="PS50887">
    <property type="entry name" value="GGDEF"/>
    <property type="match status" value="1"/>
</dbReference>
<dbReference type="InterPro" id="IPR029787">
    <property type="entry name" value="Nucleotide_cyclase"/>
</dbReference>
<gene>
    <name evidence="4" type="ORF">GCM10007891_08510</name>
</gene>
<feature type="domain" description="PAS" evidence="1">
    <location>
        <begin position="14"/>
        <end position="84"/>
    </location>
</feature>
<dbReference type="InterPro" id="IPR013767">
    <property type="entry name" value="PAS_fold"/>
</dbReference>